<dbReference type="AlphaFoldDB" id="A0A0F9ERJ2"/>
<protein>
    <submittedName>
        <fullName evidence="1">Uncharacterized protein</fullName>
    </submittedName>
</protein>
<name>A0A0F9ERJ2_9ZZZZ</name>
<reference evidence="1" key="1">
    <citation type="journal article" date="2015" name="Nature">
        <title>Complex archaea that bridge the gap between prokaryotes and eukaryotes.</title>
        <authorList>
            <person name="Spang A."/>
            <person name="Saw J.H."/>
            <person name="Jorgensen S.L."/>
            <person name="Zaremba-Niedzwiedzka K."/>
            <person name="Martijn J."/>
            <person name="Lind A.E."/>
            <person name="van Eijk R."/>
            <person name="Schleper C."/>
            <person name="Guy L."/>
            <person name="Ettema T.J."/>
        </authorList>
    </citation>
    <scope>NUCLEOTIDE SEQUENCE</scope>
</reference>
<gene>
    <name evidence="1" type="ORF">LCGC14_2394900</name>
</gene>
<comment type="caution">
    <text evidence="1">The sequence shown here is derived from an EMBL/GenBank/DDBJ whole genome shotgun (WGS) entry which is preliminary data.</text>
</comment>
<sequence>MAPTETDTVTLITCGGTWIPDPSEQFGGDYTTRTIVQAKLVQSSVTAISDS</sequence>
<dbReference type="InterPro" id="IPR023365">
    <property type="entry name" value="Sortase_dom-sf"/>
</dbReference>
<accession>A0A0F9ERJ2</accession>
<evidence type="ECO:0000313" key="1">
    <source>
        <dbReference type="EMBL" id="KKL26478.1"/>
    </source>
</evidence>
<organism evidence="1">
    <name type="scientific">marine sediment metagenome</name>
    <dbReference type="NCBI Taxonomy" id="412755"/>
    <lineage>
        <taxon>unclassified sequences</taxon>
        <taxon>metagenomes</taxon>
        <taxon>ecological metagenomes</taxon>
    </lineage>
</organism>
<dbReference type="EMBL" id="LAZR01035825">
    <property type="protein sequence ID" value="KKL26478.1"/>
    <property type="molecule type" value="Genomic_DNA"/>
</dbReference>
<proteinExistence type="predicted"/>
<dbReference type="Gene3D" id="2.40.260.10">
    <property type="entry name" value="Sortase"/>
    <property type="match status" value="1"/>
</dbReference>